<reference evidence="1 2" key="1">
    <citation type="journal article" date="2016" name="Nat. Commun.">
        <title>Thousands of microbial genomes shed light on interconnected biogeochemical processes in an aquifer system.</title>
        <authorList>
            <person name="Anantharaman K."/>
            <person name="Brown C.T."/>
            <person name="Hug L.A."/>
            <person name="Sharon I."/>
            <person name="Castelle C.J."/>
            <person name="Probst A.J."/>
            <person name="Thomas B.C."/>
            <person name="Singh A."/>
            <person name="Wilkins M.J."/>
            <person name="Karaoz U."/>
            <person name="Brodie E.L."/>
            <person name="Williams K.H."/>
            <person name="Hubbard S.S."/>
            <person name="Banfield J.F."/>
        </authorList>
    </citation>
    <scope>NUCLEOTIDE SEQUENCE [LARGE SCALE GENOMIC DNA]</scope>
</reference>
<comment type="caution">
    <text evidence="1">The sequence shown here is derived from an EMBL/GenBank/DDBJ whole genome shotgun (WGS) entry which is preliminary data.</text>
</comment>
<dbReference type="AlphaFoldDB" id="A0A1F7HK08"/>
<accession>A0A1F7HK08</accession>
<protein>
    <submittedName>
        <fullName evidence="1">Uncharacterized protein</fullName>
    </submittedName>
</protein>
<dbReference type="Proteomes" id="UP000177199">
    <property type="component" value="Unassembled WGS sequence"/>
</dbReference>
<dbReference type="EMBL" id="MFZV01000024">
    <property type="protein sequence ID" value="OGK31102.1"/>
    <property type="molecule type" value="Genomic_DNA"/>
</dbReference>
<evidence type="ECO:0000313" key="1">
    <source>
        <dbReference type="EMBL" id="OGK31102.1"/>
    </source>
</evidence>
<name>A0A1F7HK08_9BACT</name>
<gene>
    <name evidence="1" type="ORF">A3F29_03890</name>
</gene>
<sequence length="245" mass="28400">MNIDTTSDEKFNKEVWDVLEEIKLSILRAKNSTLLIKFKNNPLELTGDLVLHSEAILEKLVNKGAINIIKDPIKYAGMYTFGNPTTTLRAEEIDLPYYKESVGTSFLEILHPKFEEVYDIYKSKNSKKEERIESPVSLWISKKDNNYYFDGNRIYIKSEDAGYAIIFDVAYSLKPQGGKIEYKKIIEQCKKRKIKITQKSILRALTGKDANLFKYVKEIRQEPKYGISLFVAMQDGKEIEFNNKK</sequence>
<evidence type="ECO:0000313" key="2">
    <source>
        <dbReference type="Proteomes" id="UP000177199"/>
    </source>
</evidence>
<organism evidence="1 2">
    <name type="scientific">Candidatus Roizmanbacteria bacterium RIFCSPHIGHO2_12_FULL_33_9</name>
    <dbReference type="NCBI Taxonomy" id="1802045"/>
    <lineage>
        <taxon>Bacteria</taxon>
        <taxon>Candidatus Roizmaniibacteriota</taxon>
    </lineage>
</organism>
<proteinExistence type="predicted"/>